<dbReference type="Gene3D" id="2.30.29.30">
    <property type="entry name" value="Pleckstrin-homology domain (PH domain)/Phosphotyrosine-binding domain (PTB)"/>
    <property type="match status" value="1"/>
</dbReference>
<dbReference type="Proteomes" id="UP001150907">
    <property type="component" value="Unassembled WGS sequence"/>
</dbReference>
<evidence type="ECO:0000256" key="5">
    <source>
        <dbReference type="ARBA" id="ARBA00023242"/>
    </source>
</evidence>
<evidence type="ECO:0000256" key="3">
    <source>
        <dbReference type="ARBA" id="ARBA00007054"/>
    </source>
</evidence>
<dbReference type="GO" id="GO:0034715">
    <property type="term" value="C:pICln-Sm protein complex"/>
    <property type="evidence" value="ECO:0007669"/>
    <property type="project" value="InterPro"/>
</dbReference>
<keyword evidence="8" id="KW-1185">Reference proteome</keyword>
<name>A0A9W8B9A9_9FUNG</name>
<dbReference type="EMBL" id="JANBQF010000739">
    <property type="protein sequence ID" value="KAJ1999299.1"/>
    <property type="molecule type" value="Genomic_DNA"/>
</dbReference>
<gene>
    <name evidence="7" type="ORF">H4R26_005124</name>
</gene>
<keyword evidence="4" id="KW-0963">Cytoplasm</keyword>
<dbReference type="Pfam" id="PF03517">
    <property type="entry name" value="Voldacs"/>
    <property type="match status" value="1"/>
</dbReference>
<dbReference type="AlphaFoldDB" id="A0A9W8B9A9"/>
<keyword evidence="5" id="KW-0539">Nucleus</keyword>
<comment type="caution">
    <text evidence="7">The sequence shown here is derived from an EMBL/GenBank/DDBJ whole genome shotgun (WGS) entry which is preliminary data.</text>
</comment>
<dbReference type="PRINTS" id="PR01348">
    <property type="entry name" value="ICLNCHANNEL"/>
</dbReference>
<dbReference type="GO" id="GO:0006884">
    <property type="term" value="P:cell volume homeostasis"/>
    <property type="evidence" value="ECO:0007669"/>
    <property type="project" value="InterPro"/>
</dbReference>
<evidence type="ECO:0000313" key="7">
    <source>
        <dbReference type="EMBL" id="KAJ1999299.1"/>
    </source>
</evidence>
<evidence type="ECO:0008006" key="9">
    <source>
        <dbReference type="Google" id="ProtNLM"/>
    </source>
</evidence>
<proteinExistence type="inferred from homology"/>
<dbReference type="GO" id="GO:0005681">
    <property type="term" value="C:spliceosomal complex"/>
    <property type="evidence" value="ECO:0007669"/>
    <property type="project" value="TreeGrafter"/>
</dbReference>
<dbReference type="GO" id="GO:0005829">
    <property type="term" value="C:cytosol"/>
    <property type="evidence" value="ECO:0007669"/>
    <property type="project" value="InterPro"/>
</dbReference>
<reference evidence="7" key="1">
    <citation type="submission" date="2022-07" db="EMBL/GenBank/DDBJ databases">
        <title>Phylogenomic reconstructions and comparative analyses of Kickxellomycotina fungi.</title>
        <authorList>
            <person name="Reynolds N.K."/>
            <person name="Stajich J.E."/>
            <person name="Barry K."/>
            <person name="Grigoriev I.V."/>
            <person name="Crous P."/>
            <person name="Smith M.E."/>
        </authorList>
    </citation>
    <scope>NUCLEOTIDE SEQUENCE</scope>
    <source>
        <strain evidence="7">IMI 214461</strain>
    </source>
</reference>
<dbReference type="GO" id="GO:0045292">
    <property type="term" value="P:mRNA cis splicing, via spliceosome"/>
    <property type="evidence" value="ECO:0007669"/>
    <property type="project" value="TreeGrafter"/>
</dbReference>
<evidence type="ECO:0000256" key="2">
    <source>
        <dbReference type="ARBA" id="ARBA00004496"/>
    </source>
</evidence>
<dbReference type="OrthoDB" id="19714at2759"/>
<evidence type="ECO:0000256" key="4">
    <source>
        <dbReference type="ARBA" id="ARBA00022490"/>
    </source>
</evidence>
<dbReference type="GO" id="GO:0000387">
    <property type="term" value="P:spliceosomal snRNP assembly"/>
    <property type="evidence" value="ECO:0007669"/>
    <property type="project" value="InterPro"/>
</dbReference>
<evidence type="ECO:0000256" key="1">
    <source>
        <dbReference type="ARBA" id="ARBA00004123"/>
    </source>
</evidence>
<comment type="subcellular location">
    <subcellularLocation>
        <location evidence="2">Cytoplasm</location>
    </subcellularLocation>
    <subcellularLocation>
        <location evidence="1">Nucleus</location>
    </subcellularLocation>
</comment>
<dbReference type="InterPro" id="IPR039924">
    <property type="entry name" value="ICln/Lot5/Saf5"/>
</dbReference>
<dbReference type="GO" id="GO:0034709">
    <property type="term" value="C:methylosome"/>
    <property type="evidence" value="ECO:0007669"/>
    <property type="project" value="InterPro"/>
</dbReference>
<evidence type="ECO:0000256" key="6">
    <source>
        <dbReference type="SAM" id="MobiDB-lite"/>
    </source>
</evidence>
<sequence>MAITLLSQLPALTHTRFKTAGARVSCDPPSSSADGVGTLYVDEKRLVFFSSDTDSGFSIDYQTIVIHAISRGADDAGAHLYCQLDGPFPECAGHKAANGRQSDSDDDEDQFAEIKFFPEDPQHLDDLFKAMSDCAALNPDANSDGDDSGSDENGYCEEQAGDSESNSEDGHAVQYIGDFDPADFITSADQLVRLTPEGKAVLAHLESVIVYSATAAEPGIDGRFDDAE</sequence>
<dbReference type="GO" id="GO:0005886">
    <property type="term" value="C:plasma membrane"/>
    <property type="evidence" value="ECO:0007669"/>
    <property type="project" value="InterPro"/>
</dbReference>
<accession>A0A9W8B9A9</accession>
<dbReference type="GO" id="GO:0006821">
    <property type="term" value="P:chloride transport"/>
    <property type="evidence" value="ECO:0007669"/>
    <property type="project" value="InterPro"/>
</dbReference>
<comment type="similarity">
    <text evidence="3">Belongs to the pICln (TC 1.A.47) family.</text>
</comment>
<feature type="region of interest" description="Disordered" evidence="6">
    <location>
        <begin position="138"/>
        <end position="170"/>
    </location>
</feature>
<organism evidence="7 8">
    <name type="scientific">Coemansia thaxteri</name>
    <dbReference type="NCBI Taxonomy" id="2663907"/>
    <lineage>
        <taxon>Eukaryota</taxon>
        <taxon>Fungi</taxon>
        <taxon>Fungi incertae sedis</taxon>
        <taxon>Zoopagomycota</taxon>
        <taxon>Kickxellomycotina</taxon>
        <taxon>Kickxellomycetes</taxon>
        <taxon>Kickxellales</taxon>
        <taxon>Kickxellaceae</taxon>
        <taxon>Coemansia</taxon>
    </lineage>
</organism>
<dbReference type="PANTHER" id="PTHR21399:SF0">
    <property type="entry name" value="METHYLOSOME SUBUNIT PICLN"/>
    <property type="match status" value="1"/>
</dbReference>
<dbReference type="PANTHER" id="PTHR21399">
    <property type="entry name" value="CHLORIDE CONDUCTANCE REGULATORY PROTEIN ICLN"/>
    <property type="match status" value="1"/>
</dbReference>
<dbReference type="InterPro" id="IPR011993">
    <property type="entry name" value="PH-like_dom_sf"/>
</dbReference>
<dbReference type="InterPro" id="IPR003521">
    <property type="entry name" value="ICln"/>
</dbReference>
<evidence type="ECO:0000313" key="8">
    <source>
        <dbReference type="Proteomes" id="UP001150907"/>
    </source>
</evidence>
<protein>
    <recommendedName>
        <fullName evidence="9">Methylosome subunit pICln</fullName>
    </recommendedName>
</protein>